<evidence type="ECO:0000256" key="10">
    <source>
        <dbReference type="PIRNR" id="PIRNR000905"/>
    </source>
</evidence>
<keyword evidence="9 10" id="KW-0472">Membrane</keyword>
<evidence type="ECO:0000256" key="6">
    <source>
        <dbReference type="ARBA" id="ARBA00022801"/>
    </source>
</evidence>
<dbReference type="RefSeq" id="XP_032818384.1">
    <property type="nucleotide sequence ID" value="XM_032962493.1"/>
</dbReference>
<feature type="transmembrane region" description="Helical" evidence="13">
    <location>
        <begin position="208"/>
        <end position="228"/>
    </location>
</feature>
<comment type="pathway">
    <text evidence="2 10">Carbohydrate biosynthesis; gluconeogenesis.</text>
</comment>
<feature type="active site" description="Proton donor" evidence="11">
    <location>
        <position position="125"/>
    </location>
</feature>
<evidence type="ECO:0000259" key="14">
    <source>
        <dbReference type="SMART" id="SM00014"/>
    </source>
</evidence>
<evidence type="ECO:0000256" key="5">
    <source>
        <dbReference type="ARBA" id="ARBA00022692"/>
    </source>
</evidence>
<dbReference type="Pfam" id="PF01569">
    <property type="entry name" value="PAP2"/>
    <property type="match status" value="1"/>
</dbReference>
<evidence type="ECO:0000256" key="4">
    <source>
        <dbReference type="ARBA" id="ARBA00022432"/>
    </source>
</evidence>
<accession>A0AAJ7TJ74</accession>
<proteinExistence type="inferred from homology"/>
<dbReference type="InterPro" id="IPR000326">
    <property type="entry name" value="PAP2/HPO"/>
</dbReference>
<gene>
    <name evidence="16" type="primary">LOC116947076</name>
</gene>
<dbReference type="GO" id="GO:0004346">
    <property type="term" value="F:glucose-6-phosphatase activity"/>
    <property type="evidence" value="ECO:0007669"/>
    <property type="project" value="UniProtKB-EC"/>
</dbReference>
<evidence type="ECO:0000313" key="16">
    <source>
        <dbReference type="RefSeq" id="XP_032818384.1"/>
    </source>
</evidence>
<organism evidence="15 16">
    <name type="scientific">Petromyzon marinus</name>
    <name type="common">Sea lamprey</name>
    <dbReference type="NCBI Taxonomy" id="7757"/>
    <lineage>
        <taxon>Eukaryota</taxon>
        <taxon>Metazoa</taxon>
        <taxon>Chordata</taxon>
        <taxon>Craniata</taxon>
        <taxon>Vertebrata</taxon>
        <taxon>Cyclostomata</taxon>
        <taxon>Hyperoartia</taxon>
        <taxon>Petromyzontiformes</taxon>
        <taxon>Petromyzontidae</taxon>
        <taxon>Petromyzon</taxon>
    </lineage>
</organism>
<evidence type="ECO:0000256" key="7">
    <source>
        <dbReference type="ARBA" id="ARBA00022824"/>
    </source>
</evidence>
<feature type="transmembrane region" description="Helical" evidence="13">
    <location>
        <begin position="315"/>
        <end position="343"/>
    </location>
</feature>
<sequence>MEAAVYAHGVEVAARLQAAVRGPTGAAGEAGPLARLLLLASDLGDPRTAHLLLMPLAHGLCPGLGRAVLWVALMAEWLNLVLKWLLFGERPYWWVLESGFNSTGILQLEQFPNTCETGPGSPSGHAMVSAAAWVVLASWTSARLRSIANKWVAWAVSYGTLLALLSAVGVSRIYILAHFPHQVLGGTLAGLFLGQVLGRYLPKTQRLLPYVAWSLSLLGIAFAMFYGMQFLGFNINWSVQLAERWCMRREWVRLDTTPLASLMRDSGTCLGLGLAAWPGAAPAPGSHRSRLACAAASLGILHAAEWVRLPSASPAIFYLLCFAKGTLAPIIAMLAVPLAVGIASGSGKALKRN</sequence>
<dbReference type="KEGG" id="pmrn:116947076"/>
<evidence type="ECO:0000256" key="2">
    <source>
        <dbReference type="ARBA" id="ARBA00004742"/>
    </source>
</evidence>
<comment type="subcellular location">
    <subcellularLocation>
        <location evidence="1">Endoplasmic reticulum membrane</location>
        <topology evidence="1">Multi-pass membrane protein</topology>
    </subcellularLocation>
</comment>
<dbReference type="GO" id="GO:0006094">
    <property type="term" value="P:gluconeogenesis"/>
    <property type="evidence" value="ECO:0007669"/>
    <property type="project" value="UniProtKB-UniRule"/>
</dbReference>
<dbReference type="EC" id="3.1.3.9" evidence="10"/>
<feature type="transmembrane region" description="Helical" evidence="13">
    <location>
        <begin position="151"/>
        <end position="177"/>
    </location>
</feature>
<feature type="transmembrane region" description="Helical" evidence="13">
    <location>
        <begin position="183"/>
        <end position="201"/>
    </location>
</feature>
<reference evidence="16" key="1">
    <citation type="submission" date="2025-08" db="UniProtKB">
        <authorList>
            <consortium name="RefSeq"/>
        </authorList>
    </citation>
    <scope>IDENTIFICATION</scope>
    <source>
        <tissue evidence="16">Sperm</tissue>
    </source>
</reference>
<dbReference type="PANTHER" id="PTHR12591:SF2">
    <property type="entry name" value="GLUCOSE-6-PHOSPHATASE 3"/>
    <property type="match status" value="1"/>
</dbReference>
<name>A0AAJ7TJ74_PETMA</name>
<evidence type="ECO:0000256" key="3">
    <source>
        <dbReference type="ARBA" id="ARBA00009266"/>
    </source>
</evidence>
<dbReference type="Gene3D" id="1.20.144.10">
    <property type="entry name" value="Phosphatidic acid phosphatase type 2/haloperoxidase"/>
    <property type="match status" value="1"/>
</dbReference>
<evidence type="ECO:0000313" key="15">
    <source>
        <dbReference type="Proteomes" id="UP001318040"/>
    </source>
</evidence>
<dbReference type="SMART" id="SM00014">
    <property type="entry name" value="acidPPc"/>
    <property type="match status" value="1"/>
</dbReference>
<dbReference type="GO" id="GO:0005789">
    <property type="term" value="C:endoplasmic reticulum membrane"/>
    <property type="evidence" value="ECO:0007669"/>
    <property type="project" value="UniProtKB-SubCell"/>
</dbReference>
<evidence type="ECO:0000256" key="13">
    <source>
        <dbReference type="SAM" id="Phobius"/>
    </source>
</evidence>
<feature type="active site" description="Nucleophile" evidence="11">
    <location>
        <position position="178"/>
    </location>
</feature>
<evidence type="ECO:0000256" key="1">
    <source>
        <dbReference type="ARBA" id="ARBA00004477"/>
    </source>
</evidence>
<feature type="binding site" evidence="12">
    <location>
        <position position="90"/>
    </location>
    <ligand>
        <name>substrate</name>
    </ligand>
</feature>
<evidence type="ECO:0000256" key="9">
    <source>
        <dbReference type="ARBA" id="ARBA00023136"/>
    </source>
</evidence>
<feature type="domain" description="Phosphatidic acid phosphatase type 2/haloperoxidase" evidence="14">
    <location>
        <begin position="64"/>
        <end position="198"/>
    </location>
</feature>
<protein>
    <recommendedName>
        <fullName evidence="10">Glucose-6-phosphatase</fullName>
        <ecNumber evidence="10">3.1.3.9</ecNumber>
    </recommendedName>
</protein>
<evidence type="ECO:0000256" key="11">
    <source>
        <dbReference type="PIRSR" id="PIRSR000905-1"/>
    </source>
</evidence>
<dbReference type="InterPro" id="IPR016275">
    <property type="entry name" value="Glucose-6-phosphatase"/>
</dbReference>
<dbReference type="PANTHER" id="PTHR12591">
    <property type="entry name" value="GLUCOSE-6-PHOSPHATASE"/>
    <property type="match status" value="1"/>
</dbReference>
<keyword evidence="5 13" id="KW-0812">Transmembrane</keyword>
<dbReference type="GO" id="GO:0051156">
    <property type="term" value="P:glucose 6-phosphate metabolic process"/>
    <property type="evidence" value="ECO:0007669"/>
    <property type="project" value="TreeGrafter"/>
</dbReference>
<keyword evidence="6 10" id="KW-0378">Hydrolase</keyword>
<dbReference type="SUPFAM" id="SSF48317">
    <property type="entry name" value="Acid phosphatase/Vanadium-dependent haloperoxidase"/>
    <property type="match status" value="1"/>
</dbReference>
<feature type="binding site" evidence="12">
    <location>
        <position position="172"/>
    </location>
    <ligand>
        <name>substrate</name>
    </ligand>
</feature>
<comment type="similarity">
    <text evidence="3 10">Belongs to the glucose-6-phosphatase family.</text>
</comment>
<dbReference type="InterPro" id="IPR036938">
    <property type="entry name" value="PAP2/HPO_sf"/>
</dbReference>
<keyword evidence="8 13" id="KW-1133">Transmembrane helix</keyword>
<evidence type="ECO:0000256" key="8">
    <source>
        <dbReference type="ARBA" id="ARBA00022989"/>
    </source>
</evidence>
<keyword evidence="4 10" id="KW-0312">Gluconeogenesis</keyword>
<keyword evidence="15" id="KW-1185">Reference proteome</keyword>
<dbReference type="PIRSF" id="PIRSF000905">
    <property type="entry name" value="Glucose-6-phosphatase"/>
    <property type="match status" value="1"/>
</dbReference>
<dbReference type="AlphaFoldDB" id="A0AAJ7TJ74"/>
<keyword evidence="7 10" id="KW-0256">Endoplasmic reticulum</keyword>
<evidence type="ECO:0000256" key="12">
    <source>
        <dbReference type="PIRSR" id="PIRSR000905-2"/>
    </source>
</evidence>
<dbReference type="Proteomes" id="UP001318040">
    <property type="component" value="Chromosome 2"/>
</dbReference>